<protein>
    <recommendedName>
        <fullName evidence="10">Alpha/beta-hydrolase N-terminal domain-containing protein</fullName>
    </recommendedName>
</protein>
<dbReference type="SUPFAM" id="SSF52096">
    <property type="entry name" value="ClpP/crotonase"/>
    <property type="match status" value="1"/>
</dbReference>
<name>A0A7I7YN28_9MYCO</name>
<gene>
    <name evidence="11" type="ORF">MPRM_00080</name>
</gene>
<feature type="transmembrane region" description="Helical" evidence="9">
    <location>
        <begin position="368"/>
        <end position="391"/>
    </location>
</feature>
<feature type="domain" description="Alpha/beta-hydrolase N-terminal" evidence="10">
    <location>
        <begin position="358"/>
        <end position="430"/>
    </location>
</feature>
<evidence type="ECO:0000256" key="7">
    <source>
        <dbReference type="RuleBase" id="RU003707"/>
    </source>
</evidence>
<evidence type="ECO:0000313" key="12">
    <source>
        <dbReference type="Proteomes" id="UP000467105"/>
    </source>
</evidence>
<comment type="catalytic activity">
    <reaction evidence="5">
        <text>a (3S)-3-hydroxyacyl-CoA = a (2E)-enoyl-CoA + H2O</text>
        <dbReference type="Rhea" id="RHEA:16105"/>
        <dbReference type="ChEBI" id="CHEBI:15377"/>
        <dbReference type="ChEBI" id="CHEBI:57318"/>
        <dbReference type="ChEBI" id="CHEBI:58856"/>
        <dbReference type="EC" id="4.2.1.17"/>
    </reaction>
</comment>
<proteinExistence type="inferred from homology"/>
<dbReference type="InterPro" id="IPR027788">
    <property type="entry name" value="Alpha/beta-hydrolase_N_dom"/>
</dbReference>
<comment type="function">
    <text evidence="1">Could possibly oxidize fatty acids using specific components.</text>
</comment>
<evidence type="ECO:0000256" key="3">
    <source>
        <dbReference type="ARBA" id="ARBA00022832"/>
    </source>
</evidence>
<comment type="similarity">
    <text evidence="2 7">Belongs to the enoyl-CoA hydratase/isomerase family.</text>
</comment>
<evidence type="ECO:0000256" key="6">
    <source>
        <dbReference type="ARBA" id="ARBA00023717"/>
    </source>
</evidence>
<sequence length="477" mass="50573">MVAGGAGRGQRGRRGSVFRPGRRRLEFLERRFATDATYETIIVERDHRVGIITLNWPNALNALNSQMMNEVTCAATELDNESDIGAIVITGSAKAFAAGADIKEMAGLSFADAFGADFCPWAKLAVRTPTIAAVAGHALGGGCELAMMCDLLIAADTAKFGQPEIKLGVLPGMGGSQRLTRAIGKAKAMDLILTGRTIDAAEAERSGLVSRVVPADDLISEAMAVATTISQMSRSAARMAKEAVNRAFESTLAEGLLYERRLFHSALRPRTNPRAWRRSSSALPTSPTGRTPGMDEPGSATDTDAEPHAGRTAEPATAPQAANAPEGAGPPATAKPWWVRHYTFTGTAGGLVFVWFSMTPSLPPRAALFQGLVSGISGAIGYGIGVFSVWLVRYMLGWSSSPPAPRWAWKVLIPVGAVGMVVMAIRFHVAGRRARPDGRRPPEVVRPSAGRGLVARHPVHPGRDRPVHPLAGALPGR</sequence>
<feature type="compositionally biased region" description="Low complexity" evidence="8">
    <location>
        <begin position="313"/>
        <end position="332"/>
    </location>
</feature>
<keyword evidence="9" id="KW-1133">Transmembrane helix</keyword>
<dbReference type="GO" id="GO:0006635">
    <property type="term" value="P:fatty acid beta-oxidation"/>
    <property type="evidence" value="ECO:0007669"/>
    <property type="project" value="TreeGrafter"/>
</dbReference>
<dbReference type="InterPro" id="IPR029045">
    <property type="entry name" value="ClpP/crotonase-like_dom_sf"/>
</dbReference>
<dbReference type="InterPro" id="IPR001753">
    <property type="entry name" value="Enoyl-CoA_hydra/iso"/>
</dbReference>
<evidence type="ECO:0000313" key="11">
    <source>
        <dbReference type="EMBL" id="BBZ42727.1"/>
    </source>
</evidence>
<feature type="compositionally biased region" description="Basic and acidic residues" evidence="8">
    <location>
        <begin position="434"/>
        <end position="443"/>
    </location>
</feature>
<accession>A0A7I7YN28</accession>
<dbReference type="Gene3D" id="3.90.226.10">
    <property type="entry name" value="2-enoyl-CoA Hydratase, Chain A, domain 1"/>
    <property type="match status" value="1"/>
</dbReference>
<keyword evidence="9" id="KW-0472">Membrane</keyword>
<dbReference type="PANTHER" id="PTHR11941">
    <property type="entry name" value="ENOYL-COA HYDRATASE-RELATED"/>
    <property type="match status" value="1"/>
</dbReference>
<dbReference type="Pfam" id="PF00378">
    <property type="entry name" value="ECH_1"/>
    <property type="match status" value="1"/>
</dbReference>
<dbReference type="FunFam" id="3.90.226.10:FF:000019">
    <property type="entry name" value="Enoyl-CoA hydratase, mitochondrial"/>
    <property type="match status" value="1"/>
</dbReference>
<feature type="transmembrane region" description="Helical" evidence="9">
    <location>
        <begin position="337"/>
        <end position="356"/>
    </location>
</feature>
<evidence type="ECO:0000256" key="5">
    <source>
        <dbReference type="ARBA" id="ARBA00023709"/>
    </source>
</evidence>
<evidence type="ECO:0000256" key="8">
    <source>
        <dbReference type="SAM" id="MobiDB-lite"/>
    </source>
</evidence>
<organism evidence="11 12">
    <name type="scientific">Mycobacterium parmense</name>
    <dbReference type="NCBI Taxonomy" id="185642"/>
    <lineage>
        <taxon>Bacteria</taxon>
        <taxon>Bacillati</taxon>
        <taxon>Actinomycetota</taxon>
        <taxon>Actinomycetes</taxon>
        <taxon>Mycobacteriales</taxon>
        <taxon>Mycobacteriaceae</taxon>
        <taxon>Mycobacterium</taxon>
        <taxon>Mycobacterium simiae complex</taxon>
    </lineage>
</organism>
<feature type="region of interest" description="Disordered" evidence="8">
    <location>
        <begin position="434"/>
        <end position="477"/>
    </location>
</feature>
<dbReference type="InterPro" id="IPR018376">
    <property type="entry name" value="Enoyl-CoA_hyd/isom_CS"/>
</dbReference>
<keyword evidence="4" id="KW-0443">Lipid metabolism</keyword>
<keyword evidence="3" id="KW-0276">Fatty acid metabolism</keyword>
<evidence type="ECO:0000256" key="2">
    <source>
        <dbReference type="ARBA" id="ARBA00005254"/>
    </source>
</evidence>
<evidence type="ECO:0000259" key="10">
    <source>
        <dbReference type="Pfam" id="PF15420"/>
    </source>
</evidence>
<feature type="region of interest" description="Disordered" evidence="8">
    <location>
        <begin position="273"/>
        <end position="332"/>
    </location>
</feature>
<evidence type="ECO:0000256" key="4">
    <source>
        <dbReference type="ARBA" id="ARBA00023098"/>
    </source>
</evidence>
<reference evidence="11 12" key="1">
    <citation type="journal article" date="2019" name="Emerg. Microbes Infect.">
        <title>Comprehensive subspecies identification of 175 nontuberculous mycobacteria species based on 7547 genomic profiles.</title>
        <authorList>
            <person name="Matsumoto Y."/>
            <person name="Kinjo T."/>
            <person name="Motooka D."/>
            <person name="Nabeya D."/>
            <person name="Jung N."/>
            <person name="Uechi K."/>
            <person name="Horii T."/>
            <person name="Iida T."/>
            <person name="Fujita J."/>
            <person name="Nakamura S."/>
        </authorList>
    </citation>
    <scope>NUCLEOTIDE SEQUENCE [LARGE SCALE GENOMIC DNA]</scope>
    <source>
        <strain evidence="11 12">JCM 14742</strain>
    </source>
</reference>
<dbReference type="EMBL" id="AP022614">
    <property type="protein sequence ID" value="BBZ42727.1"/>
    <property type="molecule type" value="Genomic_DNA"/>
</dbReference>
<dbReference type="GO" id="GO:0004300">
    <property type="term" value="F:enoyl-CoA hydratase activity"/>
    <property type="evidence" value="ECO:0007669"/>
    <property type="project" value="UniProtKB-EC"/>
</dbReference>
<dbReference type="AlphaFoldDB" id="A0A7I7YN28"/>
<dbReference type="Pfam" id="PF15420">
    <property type="entry name" value="Abhydrolase_9_N"/>
    <property type="match status" value="1"/>
</dbReference>
<dbReference type="PROSITE" id="PS00166">
    <property type="entry name" value="ENOYL_COA_HYDRATASE"/>
    <property type="match status" value="1"/>
</dbReference>
<keyword evidence="12" id="KW-1185">Reference proteome</keyword>
<feature type="compositionally biased region" description="Polar residues" evidence="8">
    <location>
        <begin position="278"/>
        <end position="289"/>
    </location>
</feature>
<evidence type="ECO:0000256" key="9">
    <source>
        <dbReference type="SAM" id="Phobius"/>
    </source>
</evidence>
<evidence type="ECO:0000256" key="1">
    <source>
        <dbReference type="ARBA" id="ARBA00002994"/>
    </source>
</evidence>
<feature type="transmembrane region" description="Helical" evidence="9">
    <location>
        <begin position="411"/>
        <end position="429"/>
    </location>
</feature>
<keyword evidence="9" id="KW-0812">Transmembrane</keyword>
<dbReference type="CDD" id="cd06558">
    <property type="entry name" value="crotonase-like"/>
    <property type="match status" value="1"/>
</dbReference>
<comment type="catalytic activity">
    <reaction evidence="6">
        <text>a 4-saturated-(3S)-3-hydroxyacyl-CoA = a (3E)-enoyl-CoA + H2O</text>
        <dbReference type="Rhea" id="RHEA:20724"/>
        <dbReference type="ChEBI" id="CHEBI:15377"/>
        <dbReference type="ChEBI" id="CHEBI:58521"/>
        <dbReference type="ChEBI" id="CHEBI:137480"/>
        <dbReference type="EC" id="4.2.1.17"/>
    </reaction>
</comment>
<dbReference type="Proteomes" id="UP000467105">
    <property type="component" value="Chromosome"/>
</dbReference>
<dbReference type="PANTHER" id="PTHR11941:SF54">
    <property type="entry name" value="ENOYL-COA HYDRATASE, MITOCHONDRIAL"/>
    <property type="match status" value="1"/>
</dbReference>